<dbReference type="Proteomes" id="UP000294853">
    <property type="component" value="Chromosome"/>
</dbReference>
<evidence type="ECO:0000259" key="5">
    <source>
        <dbReference type="PROSITE" id="PS50977"/>
    </source>
</evidence>
<dbReference type="InterPro" id="IPR009057">
    <property type="entry name" value="Homeodomain-like_sf"/>
</dbReference>
<dbReference type="InterPro" id="IPR001647">
    <property type="entry name" value="HTH_TetR"/>
</dbReference>
<dbReference type="InterPro" id="IPR036271">
    <property type="entry name" value="Tet_transcr_reg_TetR-rel_C_sf"/>
</dbReference>
<keyword evidence="7" id="KW-1185">Reference proteome</keyword>
<dbReference type="AlphaFoldDB" id="A0A4P7IBC1"/>
<dbReference type="Gene3D" id="1.10.357.10">
    <property type="entry name" value="Tetracycline Repressor, domain 2"/>
    <property type="match status" value="1"/>
</dbReference>
<dbReference type="GO" id="GO:0000976">
    <property type="term" value="F:transcription cis-regulatory region binding"/>
    <property type="evidence" value="ECO:0007669"/>
    <property type="project" value="TreeGrafter"/>
</dbReference>
<organism evidence="6 7">
    <name type="scientific">Nocardioides seonyuensis</name>
    <dbReference type="NCBI Taxonomy" id="2518371"/>
    <lineage>
        <taxon>Bacteria</taxon>
        <taxon>Bacillati</taxon>
        <taxon>Actinomycetota</taxon>
        <taxon>Actinomycetes</taxon>
        <taxon>Propionibacteriales</taxon>
        <taxon>Nocardioidaceae</taxon>
        <taxon>Nocardioides</taxon>
    </lineage>
</organism>
<name>A0A4P7IBC1_9ACTN</name>
<dbReference type="EMBL" id="CP038436">
    <property type="protein sequence ID" value="QBX54354.1"/>
    <property type="molecule type" value="Genomic_DNA"/>
</dbReference>
<feature type="DNA-binding region" description="H-T-H motif" evidence="4">
    <location>
        <begin position="40"/>
        <end position="59"/>
    </location>
</feature>
<gene>
    <name evidence="6" type="ORF">EXE58_01975</name>
</gene>
<proteinExistence type="predicted"/>
<reference evidence="6 7" key="1">
    <citation type="submission" date="2019-03" db="EMBL/GenBank/DDBJ databases">
        <title>Three New Species of Nocardioides, Nocardioides euryhalodurans sp. nov., Nocardioides seonyuensis sp. nov. and Nocardioides eburneoflavus sp. nov. Iolated from Soil.</title>
        <authorList>
            <person name="Roh S.G."/>
            <person name="Lee C."/>
            <person name="Kim M.-K."/>
            <person name="Kim S.B."/>
        </authorList>
    </citation>
    <scope>NUCLEOTIDE SEQUENCE [LARGE SCALE GENOMIC DNA]</scope>
    <source>
        <strain evidence="6 7">MMS17-SY207-3</strain>
    </source>
</reference>
<dbReference type="InterPro" id="IPR050109">
    <property type="entry name" value="HTH-type_TetR-like_transc_reg"/>
</dbReference>
<evidence type="ECO:0000313" key="7">
    <source>
        <dbReference type="Proteomes" id="UP000294853"/>
    </source>
</evidence>
<dbReference type="PANTHER" id="PTHR30055:SF234">
    <property type="entry name" value="HTH-TYPE TRANSCRIPTIONAL REGULATOR BETI"/>
    <property type="match status" value="1"/>
</dbReference>
<dbReference type="PROSITE" id="PS50977">
    <property type="entry name" value="HTH_TETR_2"/>
    <property type="match status" value="1"/>
</dbReference>
<keyword evidence="3" id="KW-0804">Transcription</keyword>
<dbReference type="OrthoDB" id="3869819at2"/>
<feature type="domain" description="HTH tetR-type" evidence="5">
    <location>
        <begin position="19"/>
        <end position="77"/>
    </location>
</feature>
<evidence type="ECO:0000256" key="1">
    <source>
        <dbReference type="ARBA" id="ARBA00023015"/>
    </source>
</evidence>
<keyword evidence="1" id="KW-0805">Transcription regulation</keyword>
<evidence type="ECO:0000256" key="4">
    <source>
        <dbReference type="PROSITE-ProRule" id="PRU00335"/>
    </source>
</evidence>
<evidence type="ECO:0000256" key="2">
    <source>
        <dbReference type="ARBA" id="ARBA00023125"/>
    </source>
</evidence>
<sequence>MTTVSDLAPSRRRPRSDALRSRTALIHAAIHVLADDPDADLARVATTAGLSRQTLYAHFGSRSGLLDAVVHHITGEAAGLIRDARLEQGTARDALVRYLDVFSRMPSAWTRVAATATEGQSSADSAEVHRPVVDPLAAIVRRGQDAGEFTTDLPAAWLSAATVALGHAAHEQESRGELTREQARAALRTTLLRLYGAGDD</sequence>
<dbReference type="Pfam" id="PF00440">
    <property type="entry name" value="TetR_N"/>
    <property type="match status" value="1"/>
</dbReference>
<dbReference type="SUPFAM" id="SSF46689">
    <property type="entry name" value="Homeodomain-like"/>
    <property type="match status" value="1"/>
</dbReference>
<dbReference type="KEGG" id="nsn:EXE58_01975"/>
<evidence type="ECO:0000313" key="6">
    <source>
        <dbReference type="EMBL" id="QBX54354.1"/>
    </source>
</evidence>
<dbReference type="SUPFAM" id="SSF48498">
    <property type="entry name" value="Tetracyclin repressor-like, C-terminal domain"/>
    <property type="match status" value="1"/>
</dbReference>
<evidence type="ECO:0000256" key="3">
    <source>
        <dbReference type="ARBA" id="ARBA00023163"/>
    </source>
</evidence>
<accession>A0A4P7IBC1</accession>
<dbReference type="PANTHER" id="PTHR30055">
    <property type="entry name" value="HTH-TYPE TRANSCRIPTIONAL REGULATOR RUTR"/>
    <property type="match status" value="1"/>
</dbReference>
<dbReference type="GO" id="GO:0003700">
    <property type="term" value="F:DNA-binding transcription factor activity"/>
    <property type="evidence" value="ECO:0007669"/>
    <property type="project" value="TreeGrafter"/>
</dbReference>
<keyword evidence="2 4" id="KW-0238">DNA-binding</keyword>
<protein>
    <submittedName>
        <fullName evidence="6">TetR/AcrR family transcriptional regulator</fullName>
    </submittedName>
</protein>